<dbReference type="OrthoDB" id="9804921at2"/>
<keyword evidence="5 10" id="KW-0547">Nucleotide-binding</keyword>
<reference evidence="13" key="1">
    <citation type="submission" date="2018-11" db="EMBL/GenBank/DDBJ databases">
        <title>Phylogenetic, genomic, and biogeographic characterization of a novel and ubiquitous marine invertebrate-associated Rickettsiales parasite, Candidatus Marinoinvertebrata rohwerii, gen. nov., sp. nov.</title>
        <authorList>
            <person name="Klinges J.G."/>
            <person name="Rosales S.M."/>
            <person name="Mcminds R."/>
            <person name="Shaver E.C."/>
            <person name="Shantz A."/>
            <person name="Peters E.C."/>
            <person name="Burkepile D.E."/>
            <person name="Silliman B.R."/>
            <person name="Vega Thurber R.L."/>
        </authorList>
    </citation>
    <scope>NUCLEOTIDE SEQUENCE [LARGE SCALE GENOMIC DNA]</scope>
    <source>
        <strain evidence="13">a_cerv_44</strain>
    </source>
</reference>
<name>A0A3R9ZR06_9RICK</name>
<dbReference type="Pfam" id="PF01926">
    <property type="entry name" value="MMR_HSR1"/>
    <property type="match status" value="1"/>
</dbReference>
<dbReference type="InterPro" id="IPR030393">
    <property type="entry name" value="G_ENGB_dom"/>
</dbReference>
<gene>
    <name evidence="10" type="primary">engB</name>
    <name evidence="12" type="ORF">EIC27_00960</name>
</gene>
<evidence type="ECO:0000256" key="9">
    <source>
        <dbReference type="ARBA" id="ARBA00023306"/>
    </source>
</evidence>
<evidence type="ECO:0000313" key="13">
    <source>
        <dbReference type="Proteomes" id="UP000279470"/>
    </source>
</evidence>
<evidence type="ECO:0000256" key="8">
    <source>
        <dbReference type="ARBA" id="ARBA00023210"/>
    </source>
</evidence>
<evidence type="ECO:0000256" key="3">
    <source>
        <dbReference type="ARBA" id="ARBA00022618"/>
    </source>
</evidence>
<comment type="caution">
    <text evidence="12">The sequence shown here is derived from an EMBL/GenBank/DDBJ whole genome shotgun (WGS) entry which is preliminary data.</text>
</comment>
<keyword evidence="3 10" id="KW-0132">Cell division</keyword>
<keyword evidence="13" id="KW-1185">Reference proteome</keyword>
<dbReference type="InterPro" id="IPR005225">
    <property type="entry name" value="Small_GTP-bd"/>
</dbReference>
<dbReference type="PANTHER" id="PTHR11649:SF13">
    <property type="entry name" value="ENGB-TYPE G DOMAIN-CONTAINING PROTEIN"/>
    <property type="match status" value="1"/>
</dbReference>
<dbReference type="Gene3D" id="3.40.50.300">
    <property type="entry name" value="P-loop containing nucleotide triphosphate hydrolases"/>
    <property type="match status" value="1"/>
</dbReference>
<comment type="similarity">
    <text evidence="2 10">Belongs to the TRAFAC class TrmE-Era-EngA-EngB-Septin-like GTPase superfamily. EngB GTPase family.</text>
</comment>
<dbReference type="PROSITE" id="PS51706">
    <property type="entry name" value="G_ENGB"/>
    <property type="match status" value="1"/>
</dbReference>
<keyword evidence="6" id="KW-0460">Magnesium</keyword>
<dbReference type="GO" id="GO:0000917">
    <property type="term" value="P:division septum assembly"/>
    <property type="evidence" value="ECO:0007669"/>
    <property type="project" value="UniProtKB-KW"/>
</dbReference>
<evidence type="ECO:0000256" key="5">
    <source>
        <dbReference type="ARBA" id="ARBA00022741"/>
    </source>
</evidence>
<dbReference type="NCBIfam" id="TIGR00231">
    <property type="entry name" value="small_GTP"/>
    <property type="match status" value="1"/>
</dbReference>
<sequence>MNSNLFQRECKFFYSVDEQGKHPKSHLPEIAFLGRSNVGKSSLINALVNRKNLVRTSNTPGSTIKINYFNLADKITLVDLPGHGYTKRSKELVNKLSYLIEGYISNRENLKMIVLIIDSRRGIKKEDELLLNFFQSKSINILLVLNKIDKLKKSECEFIMSSTKNILKILDISTEIIAVSCTKKTGIQNLKQKIIHSINNS</sequence>
<evidence type="ECO:0000313" key="12">
    <source>
        <dbReference type="EMBL" id="RST71317.1"/>
    </source>
</evidence>
<evidence type="ECO:0000256" key="1">
    <source>
        <dbReference type="ARBA" id="ARBA00001946"/>
    </source>
</evidence>
<evidence type="ECO:0000256" key="6">
    <source>
        <dbReference type="ARBA" id="ARBA00022842"/>
    </source>
</evidence>
<dbReference type="InterPro" id="IPR019987">
    <property type="entry name" value="GTP-bd_ribosome_bio_YsxC"/>
</dbReference>
<dbReference type="HAMAP" id="MF_00321">
    <property type="entry name" value="GTPase_EngB"/>
    <property type="match status" value="1"/>
</dbReference>
<dbReference type="RefSeq" id="WP_126044294.1">
    <property type="nucleotide sequence ID" value="NZ_RXFM01000007.1"/>
</dbReference>
<keyword evidence="8 10" id="KW-0717">Septation</keyword>
<dbReference type="InterPro" id="IPR027417">
    <property type="entry name" value="P-loop_NTPase"/>
</dbReference>
<proteinExistence type="inferred from homology"/>
<evidence type="ECO:0000256" key="10">
    <source>
        <dbReference type="HAMAP-Rule" id="MF_00321"/>
    </source>
</evidence>
<feature type="domain" description="EngB-type G" evidence="11">
    <location>
        <begin position="26"/>
        <end position="200"/>
    </location>
</feature>
<dbReference type="Proteomes" id="UP000279470">
    <property type="component" value="Unassembled WGS sequence"/>
</dbReference>
<organism evidence="12 13">
    <name type="scientific">Candidatus Aquarickettsia rohweri</name>
    <dbReference type="NCBI Taxonomy" id="2602574"/>
    <lineage>
        <taxon>Bacteria</taxon>
        <taxon>Pseudomonadati</taxon>
        <taxon>Pseudomonadota</taxon>
        <taxon>Alphaproteobacteria</taxon>
        <taxon>Rickettsiales</taxon>
        <taxon>Candidatus Midichloriaceae</taxon>
        <taxon>Candidatus Aquarickettsia</taxon>
    </lineage>
</organism>
<dbReference type="GO" id="GO:0046872">
    <property type="term" value="F:metal ion binding"/>
    <property type="evidence" value="ECO:0007669"/>
    <property type="project" value="UniProtKB-KW"/>
</dbReference>
<dbReference type="InterPro" id="IPR006073">
    <property type="entry name" value="GTP-bd"/>
</dbReference>
<dbReference type="AlphaFoldDB" id="A0A3R9ZR06"/>
<evidence type="ECO:0000256" key="4">
    <source>
        <dbReference type="ARBA" id="ARBA00022723"/>
    </source>
</evidence>
<keyword evidence="4" id="KW-0479">Metal-binding</keyword>
<evidence type="ECO:0000256" key="2">
    <source>
        <dbReference type="ARBA" id="ARBA00009638"/>
    </source>
</evidence>
<keyword evidence="9 10" id="KW-0131">Cell cycle</keyword>
<dbReference type="GO" id="GO:0005525">
    <property type="term" value="F:GTP binding"/>
    <property type="evidence" value="ECO:0007669"/>
    <property type="project" value="UniProtKB-UniRule"/>
</dbReference>
<protein>
    <recommendedName>
        <fullName evidence="10">Probable GTP-binding protein EngB</fullName>
    </recommendedName>
</protein>
<evidence type="ECO:0000256" key="7">
    <source>
        <dbReference type="ARBA" id="ARBA00023134"/>
    </source>
</evidence>
<dbReference type="NCBIfam" id="TIGR03598">
    <property type="entry name" value="GTPase_YsxC"/>
    <property type="match status" value="1"/>
</dbReference>
<comment type="cofactor">
    <cofactor evidence="1">
        <name>Mg(2+)</name>
        <dbReference type="ChEBI" id="CHEBI:18420"/>
    </cofactor>
</comment>
<dbReference type="CDD" id="cd01876">
    <property type="entry name" value="YihA_EngB"/>
    <property type="match status" value="1"/>
</dbReference>
<dbReference type="SUPFAM" id="SSF52540">
    <property type="entry name" value="P-loop containing nucleoside triphosphate hydrolases"/>
    <property type="match status" value="1"/>
</dbReference>
<evidence type="ECO:0000259" key="11">
    <source>
        <dbReference type="PROSITE" id="PS51706"/>
    </source>
</evidence>
<dbReference type="PANTHER" id="PTHR11649">
    <property type="entry name" value="MSS1/TRME-RELATED GTP-BINDING PROTEIN"/>
    <property type="match status" value="1"/>
</dbReference>
<accession>A0A3R9ZR06</accession>
<dbReference type="EMBL" id="RXFM01000007">
    <property type="protein sequence ID" value="RST71317.1"/>
    <property type="molecule type" value="Genomic_DNA"/>
</dbReference>
<keyword evidence="7 10" id="KW-0342">GTP-binding</keyword>
<comment type="function">
    <text evidence="10">Necessary for normal cell division and for the maintenance of normal septation.</text>
</comment>